<evidence type="ECO:0000256" key="1">
    <source>
        <dbReference type="SAM" id="MobiDB-lite"/>
    </source>
</evidence>
<dbReference type="EMBL" id="CH473954">
    <property type="protein sequence ID" value="EDL77125.1"/>
    <property type="molecule type" value="Genomic_DNA"/>
</dbReference>
<sequence>MSPLSDQDHLQAAAHPGSGVRSILRHRRSFCFAFDKGLTTQICLNFTQVRLLLPPRKDGPSAPGSPISSYG</sequence>
<protein>
    <submittedName>
        <fullName evidence="2">RCG25707</fullName>
    </submittedName>
</protein>
<accession>A6I3A2</accession>
<name>A6I3A2_RAT</name>
<feature type="region of interest" description="Disordered" evidence="1">
    <location>
        <begin position="1"/>
        <end position="20"/>
    </location>
</feature>
<evidence type="ECO:0000313" key="3">
    <source>
        <dbReference type="Proteomes" id="UP000234681"/>
    </source>
</evidence>
<organism evidence="2 3">
    <name type="scientific">Rattus norvegicus</name>
    <name type="common">Rat</name>
    <dbReference type="NCBI Taxonomy" id="10116"/>
    <lineage>
        <taxon>Eukaryota</taxon>
        <taxon>Metazoa</taxon>
        <taxon>Chordata</taxon>
        <taxon>Craniata</taxon>
        <taxon>Vertebrata</taxon>
        <taxon>Euteleostomi</taxon>
        <taxon>Mammalia</taxon>
        <taxon>Eutheria</taxon>
        <taxon>Euarchontoglires</taxon>
        <taxon>Glires</taxon>
        <taxon>Rodentia</taxon>
        <taxon>Myomorpha</taxon>
        <taxon>Muroidea</taxon>
        <taxon>Muridae</taxon>
        <taxon>Murinae</taxon>
        <taxon>Rattus</taxon>
    </lineage>
</organism>
<gene>
    <name evidence="2" type="ORF">rCG_25707</name>
</gene>
<dbReference type="AlphaFoldDB" id="A6I3A2"/>
<proteinExistence type="predicted"/>
<evidence type="ECO:0000313" key="2">
    <source>
        <dbReference type="EMBL" id="EDL77125.1"/>
    </source>
</evidence>
<reference evidence="2 3" key="1">
    <citation type="submission" date="2005-09" db="EMBL/GenBank/DDBJ databases">
        <authorList>
            <person name="Mural R.J."/>
            <person name="Li P.W."/>
            <person name="Adams M.D."/>
            <person name="Amanatides P.G."/>
            <person name="Baden-Tillson H."/>
            <person name="Barnstead M."/>
            <person name="Chin S.H."/>
            <person name="Dew I."/>
            <person name="Evans C.A."/>
            <person name="Ferriera S."/>
            <person name="Flanigan M."/>
            <person name="Fosler C."/>
            <person name="Glodek A."/>
            <person name="Gu Z."/>
            <person name="Holt R.A."/>
            <person name="Jennings D."/>
            <person name="Kraft C.L."/>
            <person name="Lu F."/>
            <person name="Nguyen T."/>
            <person name="Nusskern D.R."/>
            <person name="Pfannkoch C.M."/>
            <person name="Sitter C."/>
            <person name="Sutton G.G."/>
            <person name="Venter J.C."/>
            <person name="Wang Z."/>
            <person name="Woodage T."/>
            <person name="Zheng X.H."/>
            <person name="Zhong F."/>
        </authorList>
    </citation>
    <scope>NUCLEOTIDE SEQUENCE [LARGE SCALE GENOMIC DNA]</scope>
    <source>
        <strain>BN</strain>
        <strain evidence="3">Sprague-Dawley</strain>
    </source>
</reference>
<dbReference type="Proteomes" id="UP000234681">
    <property type="component" value="Chromosome 8"/>
</dbReference>